<dbReference type="EMBL" id="CACTIH010005637">
    <property type="protein sequence ID" value="CAA2999561.1"/>
    <property type="molecule type" value="Genomic_DNA"/>
</dbReference>
<evidence type="ECO:0000313" key="2">
    <source>
        <dbReference type="EMBL" id="CAA2999561.1"/>
    </source>
</evidence>
<organism evidence="2 3">
    <name type="scientific">Olea europaea subsp. europaea</name>
    <dbReference type="NCBI Taxonomy" id="158383"/>
    <lineage>
        <taxon>Eukaryota</taxon>
        <taxon>Viridiplantae</taxon>
        <taxon>Streptophyta</taxon>
        <taxon>Embryophyta</taxon>
        <taxon>Tracheophyta</taxon>
        <taxon>Spermatophyta</taxon>
        <taxon>Magnoliopsida</taxon>
        <taxon>eudicotyledons</taxon>
        <taxon>Gunneridae</taxon>
        <taxon>Pentapetalae</taxon>
        <taxon>asterids</taxon>
        <taxon>lamiids</taxon>
        <taxon>Lamiales</taxon>
        <taxon>Oleaceae</taxon>
        <taxon>Oleeae</taxon>
        <taxon>Olea</taxon>
    </lineage>
</organism>
<name>A0A8S0T411_OLEEU</name>
<keyword evidence="3" id="KW-1185">Reference proteome</keyword>
<dbReference type="PANTHER" id="PTHR46855:SF1">
    <property type="entry name" value="GATA TRANSCRIPTION FACTOR 26"/>
    <property type="match status" value="1"/>
</dbReference>
<dbReference type="AlphaFoldDB" id="A0A8S0T411"/>
<dbReference type="OrthoDB" id="515401at2759"/>
<sequence>MDHPRSQFYAMHVVLGGEQREYWQIILLYMQGQNLMTMRTLGGFAPGHNHGFRKGFDEDTSNRSSSGSAISNPESCAQYGSADASDLTGPSQSVVWDTMVPSKKRTCIRRSKPSPFEKITKDLYTIWHEQQSSCFSATSEEQLLLESDKPMVSVEIGHGSVLVRHPNGIGREEESEASSLSVDNKQHPICNAYSQCTTLPVHIRKPAGQGMEQQHIKRSSSGSAISNPESCAQYGSADASDLTGPSQSVVWDTMVPSKKRTCIRRSKPSPFEKITKDLYTIWHERQSSCFSATSEEQLLLESDKPMVSVEIGHGSVLVRHPNGIGREEESEASSLSVDNKQHPICNAYSQCTTLPVHIRKPAGQGMEQQHIKRDKDQAEKLQMVGRHNSPLLHVDLQVSYESEYSFYTMIRSTNVY</sequence>
<feature type="region of interest" description="Disordered" evidence="1">
    <location>
        <begin position="207"/>
        <end position="245"/>
    </location>
</feature>
<dbReference type="Gramene" id="OE9A075110T1">
    <property type="protein sequence ID" value="OE9A075110C1"/>
    <property type="gene ID" value="OE9A075110"/>
</dbReference>
<evidence type="ECO:0000256" key="1">
    <source>
        <dbReference type="SAM" id="MobiDB-lite"/>
    </source>
</evidence>
<proteinExistence type="predicted"/>
<gene>
    <name evidence="2" type="ORF">OLEA9_A075110</name>
</gene>
<evidence type="ECO:0000313" key="3">
    <source>
        <dbReference type="Proteomes" id="UP000594638"/>
    </source>
</evidence>
<comment type="caution">
    <text evidence="2">The sequence shown here is derived from an EMBL/GenBank/DDBJ whole genome shotgun (WGS) entry which is preliminary data.</text>
</comment>
<feature type="compositionally biased region" description="Polar residues" evidence="1">
    <location>
        <begin position="219"/>
        <end position="230"/>
    </location>
</feature>
<feature type="region of interest" description="Disordered" evidence="1">
    <location>
        <begin position="52"/>
        <end position="91"/>
    </location>
</feature>
<accession>A0A8S0T411</accession>
<feature type="compositionally biased region" description="Low complexity" evidence="1">
    <location>
        <begin position="62"/>
        <end position="71"/>
    </location>
</feature>
<reference evidence="2 3" key="1">
    <citation type="submission" date="2019-12" db="EMBL/GenBank/DDBJ databases">
        <authorList>
            <person name="Alioto T."/>
            <person name="Alioto T."/>
            <person name="Gomez Garrido J."/>
        </authorList>
    </citation>
    <scope>NUCLEOTIDE SEQUENCE [LARGE SCALE GENOMIC DNA]</scope>
</reference>
<protein>
    <submittedName>
        <fullName evidence="2">GATA transcription factor 26</fullName>
    </submittedName>
</protein>
<dbReference type="PANTHER" id="PTHR46855">
    <property type="entry name" value="OSJNBB0038F03.10 PROTEIN"/>
    <property type="match status" value="1"/>
</dbReference>
<dbReference type="InterPro" id="IPR044589">
    <property type="entry name" value="GATA26/27"/>
</dbReference>
<dbReference type="Proteomes" id="UP000594638">
    <property type="component" value="Unassembled WGS sequence"/>
</dbReference>